<dbReference type="SUPFAM" id="SSF47741">
    <property type="entry name" value="CO dehydrogenase ISP C-domain like"/>
    <property type="match status" value="1"/>
</dbReference>
<evidence type="ECO:0000313" key="8">
    <source>
        <dbReference type="Proteomes" id="UP001651880"/>
    </source>
</evidence>
<dbReference type="InterPro" id="IPR036010">
    <property type="entry name" value="2Fe-2S_ferredoxin-like_sf"/>
</dbReference>
<organism evidence="7 8">
    <name type="scientific">Lutispora saccharofermentans</name>
    <dbReference type="NCBI Taxonomy" id="3024236"/>
    <lineage>
        <taxon>Bacteria</taxon>
        <taxon>Bacillati</taxon>
        <taxon>Bacillota</taxon>
        <taxon>Clostridia</taxon>
        <taxon>Lutisporales</taxon>
        <taxon>Lutisporaceae</taxon>
        <taxon>Lutispora</taxon>
    </lineage>
</organism>
<dbReference type="InterPro" id="IPR006058">
    <property type="entry name" value="2Fe2S_fd_BS"/>
</dbReference>
<keyword evidence="5" id="KW-0411">Iron-sulfur</keyword>
<dbReference type="PANTHER" id="PTHR44379:SF8">
    <property type="entry name" value="XANTHINE DEHYDROGENASE IRON-SULFUR-BINDING SUBUNIT XDHC-RELATED"/>
    <property type="match status" value="1"/>
</dbReference>
<feature type="domain" description="2Fe-2S ferredoxin-type" evidence="6">
    <location>
        <begin position="1"/>
        <end position="77"/>
    </location>
</feature>
<evidence type="ECO:0000256" key="1">
    <source>
        <dbReference type="ARBA" id="ARBA00022714"/>
    </source>
</evidence>
<sequence length="158" mass="16986">MSICFILNGKNVATDSPADTTLLKVLREEMHMYGVKRGCETGECGACTVLVDGENINSCMMLVGEIEGKSITTIEGLTTDGELDPIQRAFAEKGAVQCGFCTPGMIMSVKGLLNRNPNPTRAEIKEALSGNLCRCTGYEQIFEAVESLIEGRKSNNNG</sequence>
<gene>
    <name evidence="7" type="ORF">LJD61_07400</name>
</gene>
<evidence type="ECO:0000256" key="4">
    <source>
        <dbReference type="ARBA" id="ARBA00023004"/>
    </source>
</evidence>
<dbReference type="PROSITE" id="PS51085">
    <property type="entry name" value="2FE2S_FER_2"/>
    <property type="match status" value="1"/>
</dbReference>
<name>A0ABT1NDP3_9FIRM</name>
<evidence type="ECO:0000259" key="6">
    <source>
        <dbReference type="PROSITE" id="PS51085"/>
    </source>
</evidence>
<dbReference type="Pfam" id="PF00111">
    <property type="entry name" value="Fer2"/>
    <property type="match status" value="1"/>
</dbReference>
<keyword evidence="2" id="KW-0479">Metal-binding</keyword>
<keyword evidence="4" id="KW-0408">Iron</keyword>
<dbReference type="InterPro" id="IPR001041">
    <property type="entry name" value="2Fe-2S_ferredoxin-type"/>
</dbReference>
<dbReference type="EMBL" id="JAJEKE010000005">
    <property type="protein sequence ID" value="MCQ1529377.1"/>
    <property type="molecule type" value="Genomic_DNA"/>
</dbReference>
<comment type="caution">
    <text evidence="7">The sequence shown here is derived from an EMBL/GenBank/DDBJ whole genome shotgun (WGS) entry which is preliminary data.</text>
</comment>
<dbReference type="InterPro" id="IPR051452">
    <property type="entry name" value="Diverse_Oxidoreductases"/>
</dbReference>
<dbReference type="CDD" id="cd00207">
    <property type="entry name" value="fer2"/>
    <property type="match status" value="1"/>
</dbReference>
<dbReference type="SUPFAM" id="SSF54292">
    <property type="entry name" value="2Fe-2S ferredoxin-like"/>
    <property type="match status" value="1"/>
</dbReference>
<proteinExistence type="predicted"/>
<keyword evidence="3" id="KW-0560">Oxidoreductase</keyword>
<evidence type="ECO:0000256" key="5">
    <source>
        <dbReference type="ARBA" id="ARBA00023014"/>
    </source>
</evidence>
<evidence type="ECO:0000313" key="7">
    <source>
        <dbReference type="EMBL" id="MCQ1529377.1"/>
    </source>
</evidence>
<dbReference type="Pfam" id="PF01799">
    <property type="entry name" value="Fer2_2"/>
    <property type="match status" value="1"/>
</dbReference>
<keyword evidence="1" id="KW-0001">2Fe-2S</keyword>
<dbReference type="Proteomes" id="UP001651880">
    <property type="component" value="Unassembled WGS sequence"/>
</dbReference>
<dbReference type="Gene3D" id="3.10.20.30">
    <property type="match status" value="1"/>
</dbReference>
<evidence type="ECO:0000256" key="2">
    <source>
        <dbReference type="ARBA" id="ARBA00022723"/>
    </source>
</evidence>
<evidence type="ECO:0000256" key="3">
    <source>
        <dbReference type="ARBA" id="ARBA00023002"/>
    </source>
</evidence>
<dbReference type="InterPro" id="IPR036884">
    <property type="entry name" value="2Fe-2S-bd_dom_sf"/>
</dbReference>
<dbReference type="RefSeq" id="WP_255226897.1">
    <property type="nucleotide sequence ID" value="NZ_JAJEKE010000005.1"/>
</dbReference>
<dbReference type="PROSITE" id="PS00197">
    <property type="entry name" value="2FE2S_FER_1"/>
    <property type="match status" value="1"/>
</dbReference>
<accession>A0ABT1NDP3</accession>
<dbReference type="Gene3D" id="1.10.150.120">
    <property type="entry name" value="[2Fe-2S]-binding domain"/>
    <property type="match status" value="1"/>
</dbReference>
<keyword evidence="8" id="KW-1185">Reference proteome</keyword>
<dbReference type="InterPro" id="IPR012675">
    <property type="entry name" value="Beta-grasp_dom_sf"/>
</dbReference>
<dbReference type="InterPro" id="IPR002888">
    <property type="entry name" value="2Fe-2S-bd"/>
</dbReference>
<protein>
    <submittedName>
        <fullName evidence="7">(2Fe-2S)-binding protein</fullName>
    </submittedName>
</protein>
<reference evidence="7 8" key="1">
    <citation type="submission" date="2021-10" db="EMBL/GenBank/DDBJ databases">
        <title>Lutispora strain m25 sp. nov., a thermophilic, non-spore-forming bacterium isolated from a lab-scale methanogenic bioreactor digesting anaerobic sludge.</title>
        <authorList>
            <person name="El Houari A."/>
            <person name="Mcdonald J."/>
        </authorList>
    </citation>
    <scope>NUCLEOTIDE SEQUENCE [LARGE SCALE GENOMIC DNA]</scope>
    <source>
        <strain evidence="8">m25</strain>
    </source>
</reference>
<dbReference type="PANTHER" id="PTHR44379">
    <property type="entry name" value="OXIDOREDUCTASE WITH IRON-SULFUR SUBUNIT"/>
    <property type="match status" value="1"/>
</dbReference>